<reference evidence="1" key="2">
    <citation type="submission" date="2020-09" db="EMBL/GenBank/DDBJ databases">
        <authorList>
            <person name="Sun Q."/>
            <person name="Zhou Y."/>
        </authorList>
    </citation>
    <scope>NUCLEOTIDE SEQUENCE</scope>
    <source>
        <strain evidence="1">CGMCC 1.15478</strain>
    </source>
</reference>
<reference evidence="1" key="1">
    <citation type="journal article" date="2014" name="Int. J. Syst. Evol. Microbiol.">
        <title>Complete genome sequence of Corynebacterium casei LMG S-19264T (=DSM 44701T), isolated from a smear-ripened cheese.</title>
        <authorList>
            <consortium name="US DOE Joint Genome Institute (JGI-PGF)"/>
            <person name="Walter F."/>
            <person name="Albersmeier A."/>
            <person name="Kalinowski J."/>
            <person name="Ruckert C."/>
        </authorList>
    </citation>
    <scope>NUCLEOTIDE SEQUENCE</scope>
    <source>
        <strain evidence="1">CGMCC 1.15478</strain>
    </source>
</reference>
<proteinExistence type="predicted"/>
<dbReference type="RefSeq" id="WP_188670341.1">
    <property type="nucleotide sequence ID" value="NZ_BMJH01000001.1"/>
</dbReference>
<dbReference type="Proteomes" id="UP000641514">
    <property type="component" value="Unassembled WGS sequence"/>
</dbReference>
<name>A0A916U145_9ACTN</name>
<comment type="caution">
    <text evidence="1">The sequence shown here is derived from an EMBL/GenBank/DDBJ whole genome shotgun (WGS) entry which is preliminary data.</text>
</comment>
<protein>
    <submittedName>
        <fullName evidence="1">Uncharacterized protein</fullName>
    </submittedName>
</protein>
<keyword evidence="2" id="KW-1185">Reference proteome</keyword>
<gene>
    <name evidence="1" type="ORF">GCM10011410_05070</name>
</gene>
<evidence type="ECO:0000313" key="1">
    <source>
        <dbReference type="EMBL" id="GGC55657.1"/>
    </source>
</evidence>
<evidence type="ECO:0000313" key="2">
    <source>
        <dbReference type="Proteomes" id="UP000641514"/>
    </source>
</evidence>
<sequence>MLAEAEMKPDHGHLPVDLPPNGLAYERPASVEGALASVVFEIAQEIGAQGRTKNLISVKAGKSLVVWIPTPPLSFL</sequence>
<accession>A0A916U145</accession>
<organism evidence="1 2">
    <name type="scientific">Hoyosella rhizosphaerae</name>
    <dbReference type="NCBI Taxonomy" id="1755582"/>
    <lineage>
        <taxon>Bacteria</taxon>
        <taxon>Bacillati</taxon>
        <taxon>Actinomycetota</taxon>
        <taxon>Actinomycetes</taxon>
        <taxon>Mycobacteriales</taxon>
        <taxon>Hoyosellaceae</taxon>
        <taxon>Hoyosella</taxon>
    </lineage>
</organism>
<dbReference type="AlphaFoldDB" id="A0A916U145"/>
<dbReference type="EMBL" id="BMJH01000001">
    <property type="protein sequence ID" value="GGC55657.1"/>
    <property type="molecule type" value="Genomic_DNA"/>
</dbReference>